<dbReference type="Gene3D" id="3.40.50.880">
    <property type="match status" value="1"/>
</dbReference>
<evidence type="ECO:0000256" key="3">
    <source>
        <dbReference type="ARBA" id="ARBA00012756"/>
    </source>
</evidence>
<proteinExistence type="inferred from homology"/>
<comment type="similarity">
    <text evidence="2">Belongs to the glycosyl hydrolase 42 family.</text>
</comment>
<organism evidence="10 11">
    <name type="scientific">Nonomuraea insulae</name>
    <dbReference type="NCBI Taxonomy" id="1616787"/>
    <lineage>
        <taxon>Bacteria</taxon>
        <taxon>Bacillati</taxon>
        <taxon>Actinomycetota</taxon>
        <taxon>Actinomycetes</taxon>
        <taxon>Streptosporangiales</taxon>
        <taxon>Streptosporangiaceae</taxon>
        <taxon>Nonomuraea</taxon>
    </lineage>
</organism>
<keyword evidence="11" id="KW-1185">Reference proteome</keyword>
<evidence type="ECO:0000256" key="4">
    <source>
        <dbReference type="ARBA" id="ARBA00022723"/>
    </source>
</evidence>
<protein>
    <recommendedName>
        <fullName evidence="3">beta-galactosidase</fullName>
        <ecNumber evidence="3">3.2.1.23</ecNumber>
    </recommendedName>
</protein>
<sequence>MTPSPPTSRTGIRFGTAYYWEYQRSPDLKRDLDLMVRARIDTIRVGESVWSTWEPRDGVFDLDWMTPVLNAAHERGMKVLFGTPTYAIPPWLQRKHPELAIERADGRRIPWGARQEVDFTSPVFLRYAERVIRAVVGEHGGHPAVLGIQLDNEPGLHLIHNEPVFERFKTWLAERYGDVERLNEEWGLTYWSHRLGDWDELWTPSGNTTPSYDLAWRRFQAQLTTEFIGWQAGIVRELVPGDRELTTCLAYQRPALHDVQVSEHLTVTSGNAYYLPQDALIRHAEDEIAWFATGPTGLFQAADRMYASKQPLRANALQPLRANALQPLRADALGSRFWVTETNAASIAGSQLNLTPYDGQLRQAAWALVARGAEMISYWHWHTLPYGAETYWGGILGHAQEPGRVYGEIAALGTELARAADDLTGLTPDADVGFLYSHDSKWALAFQPPLTLDGRNPDKDAYERIVAAFYQGAADAGRQVAFVTPAQFKRLPTVVAPALYCLSDEMADALTAYVRDGGHLILTFRTGYADEEARARTEIAPGPLRALAGVRYLEYSTLLEPVPLHGLGKQDVARHWADGLELEGAEPLASYDHHHFGRWPAITRHRVGAGTVTYVGTLPGRELTAELFRQAGRLNAAGTAGEPDVAGTAGGPDVAGTADRLVVADTPQVTVRSAVNAGGERLWFAHNWSDRENTVTITGPAAEVTGSREPLRPGPLRLAPFDVRVVK</sequence>
<dbReference type="GO" id="GO:0004565">
    <property type="term" value="F:beta-galactosidase activity"/>
    <property type="evidence" value="ECO:0007669"/>
    <property type="project" value="UniProtKB-EC"/>
</dbReference>
<dbReference type="RefSeq" id="WP_379517737.1">
    <property type="nucleotide sequence ID" value="NZ_JBHSPA010000035.1"/>
</dbReference>
<dbReference type="Proteomes" id="UP001596058">
    <property type="component" value="Unassembled WGS sequence"/>
</dbReference>
<keyword evidence="6" id="KW-0862">Zinc</keyword>
<dbReference type="Gene3D" id="3.20.20.80">
    <property type="entry name" value="Glycosidases"/>
    <property type="match status" value="1"/>
</dbReference>
<comment type="catalytic activity">
    <reaction evidence="1">
        <text>Hydrolysis of terminal non-reducing beta-D-galactose residues in beta-D-galactosides.</text>
        <dbReference type="EC" id="3.2.1.23"/>
    </reaction>
</comment>
<dbReference type="PANTHER" id="PTHR36447">
    <property type="entry name" value="BETA-GALACTOSIDASE GANA"/>
    <property type="match status" value="1"/>
</dbReference>
<evidence type="ECO:0000313" key="10">
    <source>
        <dbReference type="EMBL" id="MFC5828234.1"/>
    </source>
</evidence>
<evidence type="ECO:0000256" key="5">
    <source>
        <dbReference type="ARBA" id="ARBA00022801"/>
    </source>
</evidence>
<dbReference type="InterPro" id="IPR013529">
    <property type="entry name" value="Glyco_hydro_42_N"/>
</dbReference>
<reference evidence="11" key="1">
    <citation type="journal article" date="2019" name="Int. J. Syst. Evol. Microbiol.">
        <title>The Global Catalogue of Microorganisms (GCM) 10K type strain sequencing project: providing services to taxonomists for standard genome sequencing and annotation.</title>
        <authorList>
            <consortium name="The Broad Institute Genomics Platform"/>
            <consortium name="The Broad Institute Genome Sequencing Center for Infectious Disease"/>
            <person name="Wu L."/>
            <person name="Ma J."/>
        </authorList>
    </citation>
    <scope>NUCLEOTIDE SEQUENCE [LARGE SCALE GENOMIC DNA]</scope>
    <source>
        <strain evidence="11">CCUG 53903</strain>
    </source>
</reference>
<dbReference type="Pfam" id="PF02449">
    <property type="entry name" value="Glyco_hydro_42"/>
    <property type="match status" value="1"/>
</dbReference>
<accession>A0ABW1CR39</accession>
<feature type="domain" description="Beta-galactosidase trimerisation" evidence="9">
    <location>
        <begin position="430"/>
        <end position="631"/>
    </location>
</feature>
<name>A0ABW1CR39_9ACTN</name>
<dbReference type="SUPFAM" id="SSF51445">
    <property type="entry name" value="(Trans)glycosidases"/>
    <property type="match status" value="1"/>
</dbReference>
<evidence type="ECO:0000256" key="6">
    <source>
        <dbReference type="ARBA" id="ARBA00022833"/>
    </source>
</evidence>
<evidence type="ECO:0000256" key="2">
    <source>
        <dbReference type="ARBA" id="ARBA00005940"/>
    </source>
</evidence>
<dbReference type="EC" id="3.2.1.23" evidence="3"/>
<dbReference type="CDD" id="cd03143">
    <property type="entry name" value="A4_beta-galactosidase_middle_domain"/>
    <property type="match status" value="1"/>
</dbReference>
<evidence type="ECO:0000259" key="9">
    <source>
        <dbReference type="Pfam" id="PF08532"/>
    </source>
</evidence>
<keyword evidence="4" id="KW-0479">Metal-binding</keyword>
<dbReference type="InterPro" id="IPR013738">
    <property type="entry name" value="Beta_galactosidase_Trimer"/>
</dbReference>
<dbReference type="InterPro" id="IPR003476">
    <property type="entry name" value="Glyco_hydro_42"/>
</dbReference>
<dbReference type="Pfam" id="PF08532">
    <property type="entry name" value="Glyco_hydro_42M"/>
    <property type="match status" value="1"/>
</dbReference>
<dbReference type="InterPro" id="IPR029062">
    <property type="entry name" value="Class_I_gatase-like"/>
</dbReference>
<keyword evidence="7 10" id="KW-0326">Glycosidase</keyword>
<dbReference type="SUPFAM" id="SSF52317">
    <property type="entry name" value="Class I glutamine amidotransferase-like"/>
    <property type="match status" value="1"/>
</dbReference>
<dbReference type="InterPro" id="IPR017853">
    <property type="entry name" value="GH"/>
</dbReference>
<evidence type="ECO:0000256" key="1">
    <source>
        <dbReference type="ARBA" id="ARBA00001412"/>
    </source>
</evidence>
<gene>
    <name evidence="10" type="ORF">ACFPZ3_30575</name>
</gene>
<keyword evidence="5 10" id="KW-0378">Hydrolase</keyword>
<evidence type="ECO:0000256" key="7">
    <source>
        <dbReference type="ARBA" id="ARBA00023295"/>
    </source>
</evidence>
<feature type="domain" description="Glycoside hydrolase family 42 N-terminal" evidence="8">
    <location>
        <begin position="18"/>
        <end position="418"/>
    </location>
</feature>
<comment type="caution">
    <text evidence="10">The sequence shown here is derived from an EMBL/GenBank/DDBJ whole genome shotgun (WGS) entry which is preliminary data.</text>
</comment>
<evidence type="ECO:0000313" key="11">
    <source>
        <dbReference type="Proteomes" id="UP001596058"/>
    </source>
</evidence>
<dbReference type="EMBL" id="JBHSPA010000035">
    <property type="protein sequence ID" value="MFC5828234.1"/>
    <property type="molecule type" value="Genomic_DNA"/>
</dbReference>
<dbReference type="PANTHER" id="PTHR36447:SF2">
    <property type="entry name" value="BETA-GALACTOSIDASE YESZ"/>
    <property type="match status" value="1"/>
</dbReference>
<evidence type="ECO:0000259" key="8">
    <source>
        <dbReference type="Pfam" id="PF02449"/>
    </source>
</evidence>